<evidence type="ECO:0000259" key="13">
    <source>
        <dbReference type="SMART" id="SM00382"/>
    </source>
</evidence>
<comment type="similarity">
    <text evidence="1 11">Belongs to the DnaX/STICHEL family.</text>
</comment>
<organism evidence="14 15">
    <name type="scientific">Nguyenibacter vanlangensis</name>
    <dbReference type="NCBI Taxonomy" id="1216886"/>
    <lineage>
        <taxon>Bacteria</taxon>
        <taxon>Pseudomonadati</taxon>
        <taxon>Pseudomonadota</taxon>
        <taxon>Alphaproteobacteria</taxon>
        <taxon>Acetobacterales</taxon>
        <taxon>Acetobacteraceae</taxon>
        <taxon>Nguyenibacter</taxon>
    </lineage>
</organism>
<feature type="compositionally biased region" description="Low complexity" evidence="12">
    <location>
        <begin position="446"/>
        <end position="459"/>
    </location>
</feature>
<dbReference type="InterPro" id="IPR003593">
    <property type="entry name" value="AAA+_ATPase"/>
</dbReference>
<dbReference type="InterPro" id="IPR022107">
    <property type="entry name" value="DNA_pol_III_gamma/tau_C"/>
</dbReference>
<evidence type="ECO:0000256" key="10">
    <source>
        <dbReference type="ARBA" id="ARBA00049244"/>
    </source>
</evidence>
<dbReference type="EMBL" id="CP152276">
    <property type="protein sequence ID" value="XAE42505.1"/>
    <property type="molecule type" value="Genomic_DNA"/>
</dbReference>
<evidence type="ECO:0000256" key="2">
    <source>
        <dbReference type="ARBA" id="ARBA00022679"/>
    </source>
</evidence>
<keyword evidence="2 11" id="KW-0808">Transferase</keyword>
<dbReference type="Pfam" id="PF12169">
    <property type="entry name" value="DNA_pol3_gamma3"/>
    <property type="match status" value="1"/>
</dbReference>
<dbReference type="InterPro" id="IPR027417">
    <property type="entry name" value="P-loop_NTPase"/>
</dbReference>
<evidence type="ECO:0000256" key="7">
    <source>
        <dbReference type="ARBA" id="ARBA00022833"/>
    </source>
</evidence>
<dbReference type="SMART" id="SM00382">
    <property type="entry name" value="AAA"/>
    <property type="match status" value="1"/>
</dbReference>
<dbReference type="Gene3D" id="3.40.50.300">
    <property type="entry name" value="P-loop containing nucleotide triphosphate hydrolases"/>
    <property type="match status" value="1"/>
</dbReference>
<feature type="region of interest" description="Disordered" evidence="12">
    <location>
        <begin position="1"/>
        <end position="39"/>
    </location>
</feature>
<name>A0ABZ3D4E5_9PROT</name>
<evidence type="ECO:0000256" key="9">
    <source>
        <dbReference type="ARBA" id="ARBA00022932"/>
    </source>
</evidence>
<dbReference type="NCBIfam" id="TIGR02397">
    <property type="entry name" value="dnaX_nterm"/>
    <property type="match status" value="1"/>
</dbReference>
<dbReference type="PANTHER" id="PTHR11669:SF0">
    <property type="entry name" value="PROTEIN STICHEL-LIKE 2"/>
    <property type="match status" value="1"/>
</dbReference>
<keyword evidence="7" id="KW-0862">Zinc</keyword>
<reference evidence="14 15" key="1">
    <citation type="submission" date="2024-04" db="EMBL/GenBank/DDBJ databases">
        <title>Complete genome sequence of Nguyenibacter vanlangesis HBCM-1154, a strain capable of nitrogen fixation, IAA production, and phosphorus solubilization isolated from sugarcane soil.</title>
        <authorList>
            <person name="MY HANH P."/>
        </authorList>
    </citation>
    <scope>NUCLEOTIDE SEQUENCE [LARGE SCALE GENOMIC DNA]</scope>
    <source>
        <strain evidence="14 15">HBCM 1154</strain>
    </source>
</reference>
<evidence type="ECO:0000256" key="12">
    <source>
        <dbReference type="SAM" id="MobiDB-lite"/>
    </source>
</evidence>
<evidence type="ECO:0000256" key="5">
    <source>
        <dbReference type="ARBA" id="ARBA00022723"/>
    </source>
</evidence>
<dbReference type="NCBIfam" id="NF006585">
    <property type="entry name" value="PRK09111.1"/>
    <property type="match status" value="1"/>
</dbReference>
<dbReference type="CDD" id="cd18137">
    <property type="entry name" value="HLD_clamp_pol_III_gamma_tau"/>
    <property type="match status" value="1"/>
</dbReference>
<feature type="domain" description="AAA+ ATPase" evidence="13">
    <location>
        <begin position="76"/>
        <end position="223"/>
    </location>
</feature>
<dbReference type="RefSeq" id="WP_342628226.1">
    <property type="nucleotide sequence ID" value="NZ_CP152276.1"/>
</dbReference>
<dbReference type="InterPro" id="IPR012763">
    <property type="entry name" value="DNA_pol_III_sug/sutau_N"/>
</dbReference>
<evidence type="ECO:0000256" key="4">
    <source>
        <dbReference type="ARBA" id="ARBA00022705"/>
    </source>
</evidence>
<gene>
    <name evidence="11" type="primary">dnaX</name>
    <name evidence="14" type="ORF">AAC691_20010</name>
</gene>
<keyword evidence="4 11" id="KW-0235">DNA replication</keyword>
<comment type="subunit">
    <text evidence="11">DNA polymerase III contains a core (composed of alpha, epsilon and theta chains) that associates with a tau subunit. This core dimerizes to form the POLIII' complex. PolIII' associates with the gamma complex (composed of gamma, delta, delta', psi and chi chains) and with the beta chain to form the complete DNA polymerase III complex.</text>
</comment>
<keyword evidence="9 11" id="KW-0239">DNA-directed DNA polymerase</keyword>
<dbReference type="InterPro" id="IPR022754">
    <property type="entry name" value="DNA_pol_III_gamma-3"/>
</dbReference>
<protein>
    <recommendedName>
        <fullName evidence="11">DNA polymerase III subunit gamma/tau</fullName>
        <ecNumber evidence="11">2.7.7.7</ecNumber>
    </recommendedName>
</protein>
<dbReference type="SUPFAM" id="SSF48019">
    <property type="entry name" value="post-AAA+ oligomerization domain-like"/>
    <property type="match status" value="1"/>
</dbReference>
<dbReference type="InterPro" id="IPR050238">
    <property type="entry name" value="DNA_Rep/Repair_Clamp_Loader"/>
</dbReference>
<evidence type="ECO:0000256" key="3">
    <source>
        <dbReference type="ARBA" id="ARBA00022695"/>
    </source>
</evidence>
<evidence type="ECO:0000313" key="14">
    <source>
        <dbReference type="EMBL" id="XAE42505.1"/>
    </source>
</evidence>
<evidence type="ECO:0000256" key="6">
    <source>
        <dbReference type="ARBA" id="ARBA00022741"/>
    </source>
</evidence>
<sequence length="695" mass="73540">MTVSSDHDNSEDSDLPAPPDDGPGLFGDMPASPAPPPAAAPYRVLARKYRPTTLDDLIGQDSTVRILRNAFALGRVAHAFMLTGVRGVGKTTTARIIARALNCVGPDGTGGPTADPCGVCANCVAILADRHPDVLEMDAASRTGVDDVREIIEATRFRPMQGRMKVFIIDEVHMLSRNAFNALLKTLEEPPPQVTFVFATTELRKVPVTVLSRCQRFDLRRVPQSDLAAHFDRIARAEGVVCTPDALALIARAADGSVRDGLSLLDQAIAQGADTQGHDAQGHDAQGAEAKGVVGAERVADMLGLADRGRVFDLLEAVLAGRPDQALAITDEAHARGADLGVMLGDVLELVHTVSRLKAVPALRHAPDLPEAERERGGALADLLSVPVLGRTWQMLLKGLSEVEMAPDRREAAEMILIRLCYVADLPPPGELVRRLTGGEDGDRAGPGAPAGSFSGPASAPAPAPTPAPASGSHSAPGPHAGAAAQVTARGGLRMVANGGVRLADPLPEPAFQPERQPAETASPPEIQPPPEAQPTALATWREVVAFVSGRDAMLHGHLRHSTHLVAFAPLRVEIRVDRGGLPGLTRRLETLLRRETGQDWTVHASTAEGQPTLAEQGAEIIEFHRAAAEAHPLVRAIFARFPDAVMGAVTDHSLDDYGLPPEEASSAVLAPDLEFAPLDAELVDEDDLDANDDR</sequence>
<dbReference type="Pfam" id="PF22608">
    <property type="entry name" value="DNAX_ATPase_lid"/>
    <property type="match status" value="1"/>
</dbReference>
<dbReference type="EC" id="2.7.7.7" evidence="11"/>
<dbReference type="InterPro" id="IPR045085">
    <property type="entry name" value="HLD_clamp_pol_III_gamma_tau"/>
</dbReference>
<feature type="compositionally biased region" description="Basic and acidic residues" evidence="12">
    <location>
        <begin position="1"/>
        <end position="10"/>
    </location>
</feature>
<dbReference type="Gene3D" id="1.10.8.60">
    <property type="match status" value="1"/>
</dbReference>
<keyword evidence="6 11" id="KW-0547">Nucleotide-binding</keyword>
<evidence type="ECO:0000256" key="11">
    <source>
        <dbReference type="RuleBase" id="RU364063"/>
    </source>
</evidence>
<accession>A0ABZ3D4E5</accession>
<feature type="compositionally biased region" description="Low complexity" evidence="12">
    <location>
        <begin position="22"/>
        <end position="31"/>
    </location>
</feature>
<dbReference type="Gene3D" id="1.20.272.10">
    <property type="match status" value="1"/>
</dbReference>
<dbReference type="SUPFAM" id="SSF52540">
    <property type="entry name" value="P-loop containing nucleoside triphosphate hydrolases"/>
    <property type="match status" value="1"/>
</dbReference>
<feature type="compositionally biased region" description="Low complexity" evidence="12">
    <location>
        <begin position="469"/>
        <end position="485"/>
    </location>
</feature>
<comment type="function">
    <text evidence="11">DNA polymerase III is a complex, multichain enzyme responsible for most of the replicative synthesis in bacteria. This DNA polymerase also exhibits 3' to 5' exonuclease activity.</text>
</comment>
<evidence type="ECO:0000256" key="1">
    <source>
        <dbReference type="ARBA" id="ARBA00006360"/>
    </source>
</evidence>
<keyword evidence="15" id="KW-1185">Reference proteome</keyword>
<dbReference type="PANTHER" id="PTHR11669">
    <property type="entry name" value="REPLICATION FACTOR C / DNA POLYMERASE III GAMMA-TAU SUBUNIT"/>
    <property type="match status" value="1"/>
</dbReference>
<keyword evidence="3 11" id="KW-0548">Nucleotidyltransferase</keyword>
<dbReference type="CDD" id="cd00009">
    <property type="entry name" value="AAA"/>
    <property type="match status" value="1"/>
</dbReference>
<feature type="region of interest" description="Disordered" evidence="12">
    <location>
        <begin position="502"/>
        <end position="533"/>
    </location>
</feature>
<keyword evidence="5" id="KW-0479">Metal-binding</keyword>
<dbReference type="Pfam" id="PF12362">
    <property type="entry name" value="DUF3646"/>
    <property type="match status" value="1"/>
</dbReference>
<evidence type="ECO:0000256" key="8">
    <source>
        <dbReference type="ARBA" id="ARBA00022840"/>
    </source>
</evidence>
<feature type="region of interest" description="Disordered" evidence="12">
    <location>
        <begin position="433"/>
        <end position="485"/>
    </location>
</feature>
<comment type="catalytic activity">
    <reaction evidence="10 11">
        <text>DNA(n) + a 2'-deoxyribonucleoside 5'-triphosphate = DNA(n+1) + diphosphate</text>
        <dbReference type="Rhea" id="RHEA:22508"/>
        <dbReference type="Rhea" id="RHEA-COMP:17339"/>
        <dbReference type="Rhea" id="RHEA-COMP:17340"/>
        <dbReference type="ChEBI" id="CHEBI:33019"/>
        <dbReference type="ChEBI" id="CHEBI:61560"/>
        <dbReference type="ChEBI" id="CHEBI:173112"/>
        <dbReference type="EC" id="2.7.7.7"/>
    </reaction>
</comment>
<proteinExistence type="inferred from homology"/>
<dbReference type="Proteomes" id="UP001449795">
    <property type="component" value="Chromosome"/>
</dbReference>
<keyword evidence="8 11" id="KW-0067">ATP-binding</keyword>
<dbReference type="GO" id="GO:0003887">
    <property type="term" value="F:DNA-directed DNA polymerase activity"/>
    <property type="evidence" value="ECO:0007669"/>
    <property type="project" value="UniProtKB-EC"/>
</dbReference>
<feature type="compositionally biased region" description="Basic and acidic residues" evidence="12">
    <location>
        <begin position="433"/>
        <end position="444"/>
    </location>
</feature>
<evidence type="ECO:0000313" key="15">
    <source>
        <dbReference type="Proteomes" id="UP001449795"/>
    </source>
</evidence>
<dbReference type="Pfam" id="PF13177">
    <property type="entry name" value="DNA_pol3_delta2"/>
    <property type="match status" value="1"/>
</dbReference>
<dbReference type="InterPro" id="IPR008921">
    <property type="entry name" value="DNA_pol3_clamp-load_cplx_C"/>
</dbReference>